<feature type="region of interest" description="Disordered" evidence="10">
    <location>
        <begin position="113"/>
        <end position="215"/>
    </location>
</feature>
<evidence type="ECO:0000256" key="5">
    <source>
        <dbReference type="ARBA" id="ARBA00022737"/>
    </source>
</evidence>
<evidence type="ECO:0000256" key="2">
    <source>
        <dbReference type="ARBA" id="ARBA00012251"/>
    </source>
</evidence>
<accession>A0AAD1UGU1</accession>
<name>A0AAD1UGU1_EUPCR</name>
<dbReference type="PROSITE" id="PS50089">
    <property type="entry name" value="ZF_RING_2"/>
    <property type="match status" value="1"/>
</dbReference>
<keyword evidence="7" id="KW-0833">Ubl conjugation pathway</keyword>
<dbReference type="AlphaFoldDB" id="A0AAD1UGU1"/>
<dbReference type="CDD" id="cd20335">
    <property type="entry name" value="BRcat_RBR"/>
    <property type="match status" value="1"/>
</dbReference>
<dbReference type="CDD" id="cd20336">
    <property type="entry name" value="Rcat_RBR"/>
    <property type="match status" value="1"/>
</dbReference>
<dbReference type="SUPFAM" id="SSF57850">
    <property type="entry name" value="RING/U-box"/>
    <property type="match status" value="3"/>
</dbReference>
<evidence type="ECO:0000256" key="3">
    <source>
        <dbReference type="ARBA" id="ARBA00022679"/>
    </source>
</evidence>
<dbReference type="InterPro" id="IPR013083">
    <property type="entry name" value="Znf_RING/FYVE/PHD"/>
</dbReference>
<dbReference type="GO" id="GO:0061630">
    <property type="term" value="F:ubiquitin protein ligase activity"/>
    <property type="evidence" value="ECO:0007669"/>
    <property type="project" value="UniProtKB-EC"/>
</dbReference>
<keyword evidence="3" id="KW-0808">Transferase</keyword>
<comment type="catalytic activity">
    <reaction evidence="1">
        <text>[E2 ubiquitin-conjugating enzyme]-S-ubiquitinyl-L-cysteine + [acceptor protein]-L-lysine = [E2 ubiquitin-conjugating enzyme]-L-cysteine + [acceptor protein]-N(6)-ubiquitinyl-L-lysine.</text>
        <dbReference type="EC" id="2.3.2.31"/>
    </reaction>
</comment>
<dbReference type="InterPro" id="IPR002867">
    <property type="entry name" value="IBR_dom"/>
</dbReference>
<evidence type="ECO:0000259" key="11">
    <source>
        <dbReference type="PROSITE" id="PS50089"/>
    </source>
</evidence>
<keyword evidence="4" id="KW-0479">Metal-binding</keyword>
<sequence length="433" mass="49905">MGINNVIVGILLNMEDNQEQPDLEQTDQTILDLMQNLKQMKKQLGFMEYFYAGVLFAQNFQKFADKDHQENKLGDYQFKNMTDQILKARTWSARMQLSFKQKSLYFYNQFASDGVSDSSTKDNEEVFKKPVVKPRKSGLKDSKKASKRLHLAVEDTSAFDSDHDSDDSHLEKSKNGYKRPKLVDSDDSDDDRDTKHHRSRKYEESKEEAKQDPSDEAKQLVVGDCKICLDDIQMDEVQGIDTCAHLFHKECLQKHLETSIDSNKIPLVCPIVECKEEVPFGIVRETLTKEYVERFDLFSFKMAMNQNAQKFMACPTPDCEYVVCVEGNDLKANPKFKCKNCGIEYCLECESEWHNEISCKLFQETYGKGRLDFNDQKAIDHAVSHNMKRCPNCRLWCYKVDGCNEITCICGAYFCYGCGISYDQMDGCDCGDY</sequence>
<keyword evidence="8" id="KW-0862">Zinc</keyword>
<dbReference type="PROSITE" id="PS51873">
    <property type="entry name" value="TRIAD"/>
    <property type="match status" value="1"/>
</dbReference>
<reference evidence="13" key="1">
    <citation type="submission" date="2023-07" db="EMBL/GenBank/DDBJ databases">
        <authorList>
            <consortium name="AG Swart"/>
            <person name="Singh M."/>
            <person name="Singh A."/>
            <person name="Seah K."/>
            <person name="Emmerich C."/>
        </authorList>
    </citation>
    <scope>NUCLEOTIDE SEQUENCE</scope>
    <source>
        <strain evidence="13">DP1</strain>
    </source>
</reference>
<dbReference type="InterPro" id="IPR044066">
    <property type="entry name" value="TRIAD_supradom"/>
</dbReference>
<evidence type="ECO:0000256" key="10">
    <source>
        <dbReference type="SAM" id="MobiDB-lite"/>
    </source>
</evidence>
<evidence type="ECO:0000256" key="1">
    <source>
        <dbReference type="ARBA" id="ARBA00001798"/>
    </source>
</evidence>
<dbReference type="Proteomes" id="UP001295684">
    <property type="component" value="Unassembled WGS sequence"/>
</dbReference>
<keyword evidence="5" id="KW-0677">Repeat</keyword>
<dbReference type="InterPro" id="IPR031127">
    <property type="entry name" value="E3_UB_ligase_RBR"/>
</dbReference>
<feature type="domain" description="RING-type" evidence="12">
    <location>
        <begin position="221"/>
        <end position="433"/>
    </location>
</feature>
<dbReference type="EC" id="2.3.2.31" evidence="2"/>
<dbReference type="Gene3D" id="1.20.120.1750">
    <property type="match status" value="1"/>
</dbReference>
<dbReference type="PANTHER" id="PTHR11685">
    <property type="entry name" value="RBR FAMILY RING FINGER AND IBR DOMAIN-CONTAINING"/>
    <property type="match status" value="1"/>
</dbReference>
<evidence type="ECO:0000256" key="7">
    <source>
        <dbReference type="ARBA" id="ARBA00022786"/>
    </source>
</evidence>
<dbReference type="SMART" id="SM00647">
    <property type="entry name" value="IBR"/>
    <property type="match status" value="1"/>
</dbReference>
<keyword evidence="14" id="KW-1185">Reference proteome</keyword>
<dbReference type="Pfam" id="PF26200">
    <property type="entry name" value="Rcat_RNF216"/>
    <property type="match status" value="1"/>
</dbReference>
<dbReference type="EMBL" id="CAMPGE010006159">
    <property type="protein sequence ID" value="CAI2365003.1"/>
    <property type="molecule type" value="Genomic_DNA"/>
</dbReference>
<evidence type="ECO:0000256" key="6">
    <source>
        <dbReference type="ARBA" id="ARBA00022771"/>
    </source>
</evidence>
<evidence type="ECO:0000259" key="12">
    <source>
        <dbReference type="PROSITE" id="PS51873"/>
    </source>
</evidence>
<feature type="compositionally biased region" description="Basic and acidic residues" evidence="10">
    <location>
        <begin position="160"/>
        <end position="174"/>
    </location>
</feature>
<dbReference type="Pfam" id="PF13639">
    <property type="entry name" value="zf-RING_2"/>
    <property type="match status" value="1"/>
</dbReference>
<feature type="compositionally biased region" description="Basic and acidic residues" evidence="10">
    <location>
        <begin position="119"/>
        <end position="128"/>
    </location>
</feature>
<dbReference type="InterPro" id="IPR001841">
    <property type="entry name" value="Znf_RING"/>
</dbReference>
<evidence type="ECO:0000313" key="13">
    <source>
        <dbReference type="EMBL" id="CAI2365003.1"/>
    </source>
</evidence>
<protein>
    <recommendedName>
        <fullName evidence="2">RBR-type E3 ubiquitin transferase</fullName>
        <ecNumber evidence="2">2.3.2.31</ecNumber>
    </recommendedName>
</protein>
<dbReference type="Pfam" id="PF01485">
    <property type="entry name" value="IBR"/>
    <property type="match status" value="1"/>
</dbReference>
<dbReference type="GO" id="GO:0016567">
    <property type="term" value="P:protein ubiquitination"/>
    <property type="evidence" value="ECO:0007669"/>
    <property type="project" value="InterPro"/>
</dbReference>
<gene>
    <name evidence="13" type="ORF">ECRASSUSDP1_LOCUS6353</name>
</gene>
<dbReference type="Gene3D" id="3.30.40.10">
    <property type="entry name" value="Zinc/RING finger domain, C3HC4 (zinc finger)"/>
    <property type="match status" value="1"/>
</dbReference>
<organism evidence="13 14">
    <name type="scientific">Euplotes crassus</name>
    <dbReference type="NCBI Taxonomy" id="5936"/>
    <lineage>
        <taxon>Eukaryota</taxon>
        <taxon>Sar</taxon>
        <taxon>Alveolata</taxon>
        <taxon>Ciliophora</taxon>
        <taxon>Intramacronucleata</taxon>
        <taxon>Spirotrichea</taxon>
        <taxon>Hypotrichia</taxon>
        <taxon>Euplotida</taxon>
        <taxon>Euplotidae</taxon>
        <taxon>Moneuplotes</taxon>
    </lineage>
</organism>
<feature type="domain" description="RING-type" evidence="11">
    <location>
        <begin position="225"/>
        <end position="273"/>
    </location>
</feature>
<comment type="caution">
    <text evidence="13">The sequence shown here is derived from an EMBL/GenBank/DDBJ whole genome shotgun (WGS) entry which is preliminary data.</text>
</comment>
<dbReference type="GO" id="GO:0008270">
    <property type="term" value="F:zinc ion binding"/>
    <property type="evidence" value="ECO:0007669"/>
    <property type="project" value="UniProtKB-KW"/>
</dbReference>
<keyword evidence="6 9" id="KW-0863">Zinc-finger</keyword>
<feature type="compositionally biased region" description="Basic and acidic residues" evidence="10">
    <location>
        <begin position="201"/>
        <end position="215"/>
    </location>
</feature>
<evidence type="ECO:0000256" key="8">
    <source>
        <dbReference type="ARBA" id="ARBA00022833"/>
    </source>
</evidence>
<dbReference type="SMART" id="SM00184">
    <property type="entry name" value="RING"/>
    <property type="match status" value="1"/>
</dbReference>
<evidence type="ECO:0000256" key="9">
    <source>
        <dbReference type="PROSITE-ProRule" id="PRU00175"/>
    </source>
</evidence>
<proteinExistence type="predicted"/>
<evidence type="ECO:0000313" key="14">
    <source>
        <dbReference type="Proteomes" id="UP001295684"/>
    </source>
</evidence>
<evidence type="ECO:0000256" key="4">
    <source>
        <dbReference type="ARBA" id="ARBA00022723"/>
    </source>
</evidence>